<reference evidence="20" key="1">
    <citation type="journal article" date="2021" name="PeerJ">
        <title>Extensive microbial diversity within the chicken gut microbiome revealed by metagenomics and culture.</title>
        <authorList>
            <person name="Gilroy R."/>
            <person name="Ravi A."/>
            <person name="Getino M."/>
            <person name="Pursley I."/>
            <person name="Horton D.L."/>
            <person name="Alikhan N.F."/>
            <person name="Baker D."/>
            <person name="Gharbi K."/>
            <person name="Hall N."/>
            <person name="Watson M."/>
            <person name="Adriaenssens E.M."/>
            <person name="Foster-Nyarko E."/>
            <person name="Jarju S."/>
            <person name="Secka A."/>
            <person name="Antonio M."/>
            <person name="Oren A."/>
            <person name="Chaudhuri R.R."/>
            <person name="La Ragione R."/>
            <person name="Hildebrand F."/>
            <person name="Pallen M.J."/>
        </authorList>
    </citation>
    <scope>NUCLEOTIDE SEQUENCE</scope>
    <source>
        <strain evidence="20">G3-2149</strain>
    </source>
</reference>
<feature type="transmembrane region" description="Helical" evidence="19">
    <location>
        <begin position="89"/>
        <end position="106"/>
    </location>
</feature>
<comment type="subcellular location">
    <subcellularLocation>
        <location evidence="2">Cell membrane</location>
        <topology evidence="2">Multi-pass membrane protein</topology>
    </subcellularLocation>
</comment>
<evidence type="ECO:0000256" key="18">
    <source>
        <dbReference type="RuleBase" id="RU003938"/>
    </source>
</evidence>
<feature type="transmembrane region" description="Helical" evidence="19">
    <location>
        <begin position="115"/>
        <end position="137"/>
    </location>
</feature>
<evidence type="ECO:0000256" key="11">
    <source>
        <dbReference type="ARBA" id="ARBA00022692"/>
    </source>
</evidence>
<evidence type="ECO:0000313" key="20">
    <source>
        <dbReference type="EMBL" id="MBU3854063.1"/>
    </source>
</evidence>
<dbReference type="GO" id="GO:0016024">
    <property type="term" value="P:CDP-diacylglycerol biosynthetic process"/>
    <property type="evidence" value="ECO:0007669"/>
    <property type="project" value="TreeGrafter"/>
</dbReference>
<evidence type="ECO:0000256" key="4">
    <source>
        <dbReference type="ARBA" id="ARBA00005189"/>
    </source>
</evidence>
<proteinExistence type="inferred from homology"/>
<sequence length="284" mass="31517">MTDKIKNLILRTLTGIIFVAVIVGGFLYGPLTFCLLFCIITALSVWEYTHIVNKQEHVTVNTFISTAAATYLFLAFFGYCSNITPPAVFIPYLLSIIYLLISELYLKRKSPISNWAFTMLGQTYVALPFSLLSVLAFTTQPDTLATESINYNGFLPLSIFIFLWLSDTGAYCFGSLFGKNRLFPSISPKKSWEGFFGGLLVAVGCSQLLAMDTSLNRWEWLGLSLVVVIFGTWGDLVESLLKRQLGIKDSGNILPGHGGMLDRFDSSLLAIPAAVIYLYTITLF</sequence>
<evidence type="ECO:0000256" key="6">
    <source>
        <dbReference type="ARBA" id="ARBA00012487"/>
    </source>
</evidence>
<evidence type="ECO:0000256" key="14">
    <source>
        <dbReference type="ARBA" id="ARBA00023098"/>
    </source>
</evidence>
<evidence type="ECO:0000313" key="21">
    <source>
        <dbReference type="Proteomes" id="UP000823865"/>
    </source>
</evidence>
<feature type="transmembrane region" description="Helical" evidence="19">
    <location>
        <begin position="221"/>
        <end position="241"/>
    </location>
</feature>
<feature type="transmembrane region" description="Helical" evidence="19">
    <location>
        <begin position="58"/>
        <end position="77"/>
    </location>
</feature>
<comment type="pathway">
    <text evidence="4">Lipid metabolism.</text>
</comment>
<keyword evidence="16" id="KW-0594">Phospholipid biosynthesis</keyword>
<dbReference type="PANTHER" id="PTHR46382:SF1">
    <property type="entry name" value="PHOSPHATIDATE CYTIDYLYLTRANSFERASE"/>
    <property type="match status" value="1"/>
</dbReference>
<organism evidence="20 21">
    <name type="scientific">Candidatus Paraprevotella stercoravium</name>
    <dbReference type="NCBI Taxonomy" id="2838725"/>
    <lineage>
        <taxon>Bacteria</taxon>
        <taxon>Pseudomonadati</taxon>
        <taxon>Bacteroidota</taxon>
        <taxon>Bacteroidia</taxon>
        <taxon>Bacteroidales</taxon>
        <taxon>Prevotellaceae</taxon>
        <taxon>Paraprevotella</taxon>
    </lineage>
</organism>
<keyword evidence="9" id="KW-0444">Lipid biosynthesis</keyword>
<dbReference type="Proteomes" id="UP000823865">
    <property type="component" value="Unassembled WGS sequence"/>
</dbReference>
<keyword evidence="8" id="KW-1003">Cell membrane</keyword>
<keyword evidence="10 18" id="KW-0808">Transferase</keyword>
<dbReference type="AlphaFoldDB" id="A0A9E2LAT7"/>
<evidence type="ECO:0000256" key="9">
    <source>
        <dbReference type="ARBA" id="ARBA00022516"/>
    </source>
</evidence>
<feature type="transmembrane region" description="Helical" evidence="19">
    <location>
        <begin position="157"/>
        <end position="178"/>
    </location>
</feature>
<dbReference type="InterPro" id="IPR000374">
    <property type="entry name" value="PC_trans"/>
</dbReference>
<evidence type="ECO:0000256" key="7">
    <source>
        <dbReference type="ARBA" id="ARBA00019373"/>
    </source>
</evidence>
<name>A0A9E2LAT7_9BACT</name>
<dbReference type="GO" id="GO:0004605">
    <property type="term" value="F:phosphatidate cytidylyltransferase activity"/>
    <property type="evidence" value="ECO:0007669"/>
    <property type="project" value="UniProtKB-EC"/>
</dbReference>
<evidence type="ECO:0000256" key="8">
    <source>
        <dbReference type="ARBA" id="ARBA00022475"/>
    </source>
</evidence>
<feature type="transmembrane region" description="Helical" evidence="19">
    <location>
        <begin position="16"/>
        <end position="46"/>
    </location>
</feature>
<keyword evidence="15 19" id="KW-0472">Membrane</keyword>
<evidence type="ECO:0000256" key="19">
    <source>
        <dbReference type="SAM" id="Phobius"/>
    </source>
</evidence>
<dbReference type="EC" id="2.7.7.41" evidence="6 18"/>
<evidence type="ECO:0000256" key="5">
    <source>
        <dbReference type="ARBA" id="ARBA00010185"/>
    </source>
</evidence>
<reference evidence="20" key="2">
    <citation type="submission" date="2021-04" db="EMBL/GenBank/DDBJ databases">
        <authorList>
            <person name="Gilroy R."/>
        </authorList>
    </citation>
    <scope>NUCLEOTIDE SEQUENCE</scope>
    <source>
        <strain evidence="20">G3-2149</strain>
    </source>
</reference>
<keyword evidence="17" id="KW-1208">Phospholipid metabolism</keyword>
<evidence type="ECO:0000256" key="12">
    <source>
        <dbReference type="ARBA" id="ARBA00022695"/>
    </source>
</evidence>
<comment type="catalytic activity">
    <reaction evidence="1 18">
        <text>a 1,2-diacyl-sn-glycero-3-phosphate + CTP + H(+) = a CDP-1,2-diacyl-sn-glycerol + diphosphate</text>
        <dbReference type="Rhea" id="RHEA:16229"/>
        <dbReference type="ChEBI" id="CHEBI:15378"/>
        <dbReference type="ChEBI" id="CHEBI:33019"/>
        <dbReference type="ChEBI" id="CHEBI:37563"/>
        <dbReference type="ChEBI" id="CHEBI:58332"/>
        <dbReference type="ChEBI" id="CHEBI:58608"/>
        <dbReference type="EC" id="2.7.7.41"/>
    </reaction>
</comment>
<dbReference type="GO" id="GO:0005886">
    <property type="term" value="C:plasma membrane"/>
    <property type="evidence" value="ECO:0007669"/>
    <property type="project" value="UniProtKB-SubCell"/>
</dbReference>
<dbReference type="PROSITE" id="PS01315">
    <property type="entry name" value="CDS"/>
    <property type="match status" value="1"/>
</dbReference>
<evidence type="ECO:0000256" key="15">
    <source>
        <dbReference type="ARBA" id="ARBA00023136"/>
    </source>
</evidence>
<evidence type="ECO:0000256" key="13">
    <source>
        <dbReference type="ARBA" id="ARBA00022989"/>
    </source>
</evidence>
<evidence type="ECO:0000256" key="2">
    <source>
        <dbReference type="ARBA" id="ARBA00004651"/>
    </source>
</evidence>
<evidence type="ECO:0000256" key="17">
    <source>
        <dbReference type="ARBA" id="ARBA00023264"/>
    </source>
</evidence>
<evidence type="ECO:0000256" key="3">
    <source>
        <dbReference type="ARBA" id="ARBA00005119"/>
    </source>
</evidence>
<comment type="pathway">
    <text evidence="3 18">Phospholipid metabolism; CDP-diacylglycerol biosynthesis; CDP-diacylglycerol from sn-glycerol 3-phosphate: step 3/3.</text>
</comment>
<keyword evidence="12 18" id="KW-0548">Nucleotidyltransferase</keyword>
<keyword evidence="14" id="KW-0443">Lipid metabolism</keyword>
<gene>
    <name evidence="20" type="ORF">H9789_09690</name>
</gene>
<dbReference type="Pfam" id="PF01148">
    <property type="entry name" value="CTP_transf_1"/>
    <property type="match status" value="1"/>
</dbReference>
<comment type="caution">
    <text evidence="20">The sequence shown here is derived from an EMBL/GenBank/DDBJ whole genome shotgun (WGS) entry which is preliminary data.</text>
</comment>
<accession>A0A9E2LAT7</accession>
<keyword evidence="13 19" id="KW-1133">Transmembrane helix</keyword>
<evidence type="ECO:0000256" key="1">
    <source>
        <dbReference type="ARBA" id="ARBA00001698"/>
    </source>
</evidence>
<dbReference type="PANTHER" id="PTHR46382">
    <property type="entry name" value="PHOSPHATIDATE CYTIDYLYLTRANSFERASE"/>
    <property type="match status" value="1"/>
</dbReference>
<evidence type="ECO:0000256" key="10">
    <source>
        <dbReference type="ARBA" id="ARBA00022679"/>
    </source>
</evidence>
<feature type="transmembrane region" description="Helical" evidence="19">
    <location>
        <begin position="190"/>
        <end position="209"/>
    </location>
</feature>
<dbReference type="EMBL" id="JAHLFU010000200">
    <property type="protein sequence ID" value="MBU3854063.1"/>
    <property type="molecule type" value="Genomic_DNA"/>
</dbReference>
<keyword evidence="11 18" id="KW-0812">Transmembrane</keyword>
<comment type="similarity">
    <text evidence="5 18">Belongs to the CDS family.</text>
</comment>
<protein>
    <recommendedName>
        <fullName evidence="7 18">Phosphatidate cytidylyltransferase</fullName>
        <ecNumber evidence="6 18">2.7.7.41</ecNumber>
    </recommendedName>
</protein>
<evidence type="ECO:0000256" key="16">
    <source>
        <dbReference type="ARBA" id="ARBA00023209"/>
    </source>
</evidence>